<protein>
    <recommendedName>
        <fullName evidence="3">Erythromycin biosynthesis protein CIII-like N-terminal domain-containing protein</fullName>
    </recommendedName>
</protein>
<dbReference type="InterPro" id="IPR048284">
    <property type="entry name" value="EryCIII-like_N"/>
</dbReference>
<dbReference type="Pfam" id="PF21036">
    <property type="entry name" value="EryCIII-like_N"/>
    <property type="match status" value="1"/>
</dbReference>
<evidence type="ECO:0000313" key="5">
    <source>
        <dbReference type="Proteomes" id="UP000502508"/>
    </source>
</evidence>
<proteinExistence type="predicted"/>
<dbReference type="Gene3D" id="3.40.50.2000">
    <property type="entry name" value="Glycogen Phosphorylase B"/>
    <property type="match status" value="1"/>
</dbReference>
<feature type="domain" description="Erythromycin biosynthesis protein CIII-like N-terminal" evidence="3">
    <location>
        <begin position="10"/>
        <end position="129"/>
    </location>
</feature>
<reference evidence="4 5" key="2">
    <citation type="submission" date="2020-03" db="EMBL/GenBank/DDBJ databases">
        <authorList>
            <person name="Ichikawa N."/>
            <person name="Kimura A."/>
            <person name="Kitahashi Y."/>
            <person name="Uohara A."/>
        </authorList>
    </citation>
    <scope>NUCLEOTIDE SEQUENCE [LARGE SCALE GENOMIC DNA]</scope>
    <source>
        <strain evidence="4 5">NBRC 107702</strain>
    </source>
</reference>
<sequence length="206" mass="22038">MLPLARAAARAGHDVAVATGPDLAPHLVERGYETWAVGPTFAESWDERNAALPDLATVPPERHISLDTVALFGASAAKRAVDLVPRAQAWRPDLVVHETVEFAGALAARRSGATHVTHGLGVAPPAPMRQVLRSAMGDVYAWWQAPGLADEVLAAPYLDISPRALHPEGSRRSPTWCPCARTQVRSYPSTGCRPPSRPGPARTSRI</sequence>
<gene>
    <name evidence="4" type="ORF">Pflav_001930</name>
</gene>
<feature type="region of interest" description="Disordered" evidence="2">
    <location>
        <begin position="186"/>
        <end position="206"/>
    </location>
</feature>
<dbReference type="EMBL" id="AP022870">
    <property type="protein sequence ID" value="BCB73783.1"/>
    <property type="molecule type" value="Genomic_DNA"/>
</dbReference>
<dbReference type="SUPFAM" id="SSF53756">
    <property type="entry name" value="UDP-Glycosyltransferase/glycogen phosphorylase"/>
    <property type="match status" value="1"/>
</dbReference>
<dbReference type="GO" id="GO:0016740">
    <property type="term" value="F:transferase activity"/>
    <property type="evidence" value="ECO:0007669"/>
    <property type="project" value="UniProtKB-KW"/>
</dbReference>
<keyword evidence="1" id="KW-0808">Transferase</keyword>
<reference evidence="4 5" key="1">
    <citation type="submission" date="2020-03" db="EMBL/GenBank/DDBJ databases">
        <title>Whole genome shotgun sequence of Phytohabitans flavus NBRC 107702.</title>
        <authorList>
            <person name="Komaki H."/>
            <person name="Tamura T."/>
        </authorList>
    </citation>
    <scope>NUCLEOTIDE SEQUENCE [LARGE SCALE GENOMIC DNA]</scope>
    <source>
        <strain evidence="4 5">NBRC 107702</strain>
    </source>
</reference>
<evidence type="ECO:0000256" key="1">
    <source>
        <dbReference type="ARBA" id="ARBA00022679"/>
    </source>
</evidence>
<evidence type="ECO:0000313" key="4">
    <source>
        <dbReference type="EMBL" id="BCB73783.1"/>
    </source>
</evidence>
<accession>A0A6F8XJ00</accession>
<evidence type="ECO:0000256" key="2">
    <source>
        <dbReference type="SAM" id="MobiDB-lite"/>
    </source>
</evidence>
<dbReference type="KEGG" id="pfla:Pflav_001930"/>
<dbReference type="AlphaFoldDB" id="A0A6F8XJ00"/>
<organism evidence="4 5">
    <name type="scientific">Phytohabitans flavus</name>
    <dbReference type="NCBI Taxonomy" id="1076124"/>
    <lineage>
        <taxon>Bacteria</taxon>
        <taxon>Bacillati</taxon>
        <taxon>Actinomycetota</taxon>
        <taxon>Actinomycetes</taxon>
        <taxon>Micromonosporales</taxon>
        <taxon>Micromonosporaceae</taxon>
    </lineage>
</organism>
<evidence type="ECO:0000259" key="3">
    <source>
        <dbReference type="Pfam" id="PF21036"/>
    </source>
</evidence>
<dbReference type="Proteomes" id="UP000502508">
    <property type="component" value="Chromosome"/>
</dbReference>
<name>A0A6F8XJ00_9ACTN</name>
<keyword evidence="5" id="KW-1185">Reference proteome</keyword>